<dbReference type="InterPro" id="IPR003822">
    <property type="entry name" value="PAH"/>
</dbReference>
<dbReference type="FunFam" id="1.20.1160.11:FF:000001">
    <property type="entry name" value="Paired amphipathic helix protein Sin3"/>
    <property type="match status" value="1"/>
</dbReference>
<dbReference type="PANTHER" id="PTHR12346">
    <property type="entry name" value="SIN3B-RELATED"/>
    <property type="match status" value="1"/>
</dbReference>
<keyword evidence="6 7" id="KW-0539">Nucleus</keyword>
<dbReference type="Gene3D" id="1.20.1160.11">
    <property type="entry name" value="Paired amphipathic helix"/>
    <property type="match status" value="3"/>
</dbReference>
<dbReference type="InterPro" id="IPR039774">
    <property type="entry name" value="Sin3-like"/>
</dbReference>
<dbReference type="GO" id="GO:0003714">
    <property type="term" value="F:transcription corepressor activity"/>
    <property type="evidence" value="ECO:0007669"/>
    <property type="project" value="InterPro"/>
</dbReference>
<keyword evidence="4" id="KW-0805">Transcription regulation</keyword>
<keyword evidence="3" id="KW-0677">Repeat</keyword>
<keyword evidence="11" id="KW-1185">Reference proteome</keyword>
<evidence type="ECO:0000259" key="9">
    <source>
        <dbReference type="SMART" id="SM00761"/>
    </source>
</evidence>
<dbReference type="EMBL" id="CM017323">
    <property type="protein sequence ID" value="KAE8021608.1"/>
    <property type="molecule type" value="Genomic_DNA"/>
</dbReference>
<feature type="compositionally biased region" description="Basic and acidic residues" evidence="8">
    <location>
        <begin position="442"/>
        <end position="464"/>
    </location>
</feature>
<feature type="compositionally biased region" description="Acidic residues" evidence="8">
    <location>
        <begin position="1012"/>
        <end position="1031"/>
    </location>
</feature>
<dbReference type="InterPro" id="IPR013194">
    <property type="entry name" value="HDAC_interact_dom"/>
</dbReference>
<dbReference type="GO" id="GO:0000122">
    <property type="term" value="P:negative regulation of transcription by RNA polymerase II"/>
    <property type="evidence" value="ECO:0007669"/>
    <property type="project" value="TreeGrafter"/>
</dbReference>
<evidence type="ECO:0000256" key="8">
    <source>
        <dbReference type="SAM" id="MobiDB-lite"/>
    </source>
</evidence>
<dbReference type="GO" id="GO:0000118">
    <property type="term" value="C:histone deacetylase complex"/>
    <property type="evidence" value="ECO:0007669"/>
    <property type="project" value="TreeGrafter"/>
</dbReference>
<feature type="compositionally biased region" description="Basic and acidic residues" evidence="8">
    <location>
        <begin position="319"/>
        <end position="330"/>
    </location>
</feature>
<feature type="region of interest" description="Disordered" evidence="8">
    <location>
        <begin position="286"/>
        <end position="331"/>
    </location>
</feature>
<dbReference type="InterPro" id="IPR036600">
    <property type="entry name" value="PAH_sf"/>
</dbReference>
<evidence type="ECO:0000256" key="4">
    <source>
        <dbReference type="ARBA" id="ARBA00023015"/>
    </source>
</evidence>
<name>A0A5N6QWK7_9ROSI</name>
<evidence type="ECO:0000256" key="7">
    <source>
        <dbReference type="PROSITE-ProRule" id="PRU00810"/>
    </source>
</evidence>
<dbReference type="PANTHER" id="PTHR12346:SF8">
    <property type="entry name" value="PAIRED AMPHIPATHIC HELIX PROTEIN SIN3-LIKE 2"/>
    <property type="match status" value="1"/>
</dbReference>
<evidence type="ECO:0000256" key="5">
    <source>
        <dbReference type="ARBA" id="ARBA00023163"/>
    </source>
</evidence>
<gene>
    <name evidence="10" type="ORF">FH972_007484</name>
</gene>
<feature type="region of interest" description="Disordered" evidence="8">
    <location>
        <begin position="984"/>
        <end position="1078"/>
    </location>
</feature>
<dbReference type="GO" id="GO:0000785">
    <property type="term" value="C:chromatin"/>
    <property type="evidence" value="ECO:0007669"/>
    <property type="project" value="TreeGrafter"/>
</dbReference>
<feature type="compositionally biased region" description="Gly residues" evidence="8">
    <location>
        <begin position="33"/>
        <end position="48"/>
    </location>
</feature>
<evidence type="ECO:0000256" key="3">
    <source>
        <dbReference type="ARBA" id="ARBA00022737"/>
    </source>
</evidence>
<feature type="region of interest" description="Disordered" evidence="8">
    <location>
        <begin position="1"/>
        <end position="64"/>
    </location>
</feature>
<comment type="subcellular location">
    <subcellularLocation>
        <location evidence="1 7">Nucleus</location>
    </subcellularLocation>
</comment>
<keyword evidence="2" id="KW-0678">Repressor</keyword>
<feature type="region of interest" description="Disordered" evidence="8">
    <location>
        <begin position="434"/>
        <end position="464"/>
    </location>
</feature>
<evidence type="ECO:0000256" key="1">
    <source>
        <dbReference type="ARBA" id="ARBA00004123"/>
    </source>
</evidence>
<dbReference type="FunFam" id="1.20.1160.11:FF:000002">
    <property type="entry name" value="Paired amphipathic helix protein SIN3"/>
    <property type="match status" value="1"/>
</dbReference>
<accession>A0A5N6QWK7</accession>
<dbReference type="PROSITE" id="PS51477">
    <property type="entry name" value="PAH"/>
    <property type="match status" value="3"/>
</dbReference>
<dbReference type="OrthoDB" id="10265969at2759"/>
<sequence length="1396" mass="157922">MKRLKDDVYAGPSQFKRPFGSSRGDSNGQSQVPGGGGGGGGVGGGGGSAAAAAAAGGGSGLGGTSQKLTTSDALTYLKEVKDMFQDQREKYDTFLEVMKDFKAQRTDTVGVIARVKELFKGHNRLIFGFNTFLPKGYEITLDDDEAPPPKKTVEFQEAISFVNKIKKRFQNDECVYKAFLEILNLYRKEHKDINEVYSEVATLFDDHPDLLDEFTRFLPDTAHNAPPVQNSFQRSSAAPMLRQMHVDKQRIRRDRIDTSHVDRDLSIDHPELDDYKATVKMHKELRKRAEKEIRDRRNRDQDDREPDHDNNRDSNLQRFPDKRKPGRKVEGFGINANFPSYDDKDSLKSMCNQGFIFFEKVKEKLGSSDDYQAFLKCLHIYSNGIIKRNDLQNLVTDLLGKYPDLMDGLNDFLERCENIDGFLAGVISKKSLGSDGHLPRSLKVEERDKEHKRETDGAKEKERSREKYLYKSIQELDLSNCERCTPSYRLLPEDYPIPFASQRSELGAQVLNDHWVSVTSGSEDYSFKHMRRNQYEESLFRCEDDRFELDMLLESVSSAAKRVEELLNSINENNVNLETPFHIEDHFTALNLRCIERLYGDHGLDVMDILRKNPSVALPVILTRLKQKQEEWTRCRSDFNKVWAEVYAKNHYKSLDHRSFYFKQQDSKNLSTRYLVAEIKELKETKQKEDDFLLAIAAGNRQPVVPHMEFEFSDISIHEDLYKLVQYSCEEVCSTKEQVNKVMRLWTTFLEPMFGVPPRPHGVEGTEDVGKSKLRPMNCTASSIGESDGSPAGDAIIMNSKPPKAAMNENVCRTVANGDLTKENKYLDVDHVRRDDTICNTLWPEKEQKHIDVTEKFSGLNIQVASGERVANSNASFATGAEISHGKISLEVTSGCGATPSRLSHTLSQDDHVSKANASAIPSLEAGDGAKPVLLANGVTAEGTNVNRCLEASVRPSKIEKEEGELSPNGDFEEDNFVVFGDSGELAMPKTKQSRQYHARNGEEINCQDAGGENDVDADDEDSENISEAGEDVSGSESGGDECSRDEHEEEDVEHDEVDGKAESEGEAEGMVDGHPALGDGMLPLSERFLLSVKPLAKHVQASFLDKERKDSRVFYGNDDFFVLFRLHQILYERISSAKMNSTGAEMKWRTSNDASSTDLYFRFMSSLYNLLDGSADNAKFEDECRAIIGNQSYVLFTLDKLIYKLVKQLQTVATDEVDNKLLQLYEYEQSRKPGKLIDSVYYENACVLLHEENIYRLECSSATSRLSIQLMDSLSQKPEVFAVSLDPNFAAYLYNDYLSVFPGKKEPHGIMLQRNKRKYDSLDDYSALCTGMDGIDAVNGLECKITCNSSKISYVLDTEDFFFRPRRYRRNSSKETSPCRNEARVQRFRRFLSSS</sequence>
<dbReference type="Pfam" id="PF16879">
    <property type="entry name" value="Sin3a_C"/>
    <property type="match status" value="1"/>
</dbReference>
<feature type="domain" description="Histone deacetylase interacting" evidence="9">
    <location>
        <begin position="480"/>
        <end position="580"/>
    </location>
</feature>
<dbReference type="Pfam" id="PF02671">
    <property type="entry name" value="PAH"/>
    <property type="match status" value="3"/>
</dbReference>
<feature type="compositionally biased region" description="Acidic residues" evidence="8">
    <location>
        <begin position="1048"/>
        <end position="1057"/>
    </location>
</feature>
<evidence type="ECO:0000313" key="10">
    <source>
        <dbReference type="EMBL" id="KAE8021608.1"/>
    </source>
</evidence>
<evidence type="ECO:0000256" key="2">
    <source>
        <dbReference type="ARBA" id="ARBA00022491"/>
    </source>
</evidence>
<protein>
    <recommendedName>
        <fullName evidence="9">Histone deacetylase interacting domain-containing protein</fullName>
    </recommendedName>
</protein>
<dbReference type="Pfam" id="PF08295">
    <property type="entry name" value="Sin3_corepress"/>
    <property type="match status" value="1"/>
</dbReference>
<keyword evidence="5" id="KW-0804">Transcription</keyword>
<reference evidence="10 11" key="1">
    <citation type="submission" date="2019-06" db="EMBL/GenBank/DDBJ databases">
        <title>A chromosomal-level reference genome of Carpinus fangiana (Coryloideae, Betulaceae).</title>
        <authorList>
            <person name="Yang X."/>
            <person name="Wang Z."/>
            <person name="Zhang L."/>
            <person name="Hao G."/>
            <person name="Liu J."/>
            <person name="Yang Y."/>
        </authorList>
    </citation>
    <scope>NUCLEOTIDE SEQUENCE [LARGE SCALE GENOMIC DNA]</scope>
    <source>
        <strain evidence="10">Cfa_2016G</strain>
        <tissue evidence="10">Leaf</tissue>
    </source>
</reference>
<feature type="compositionally biased region" description="Polar residues" evidence="8">
    <location>
        <begin position="23"/>
        <end position="32"/>
    </location>
</feature>
<dbReference type="SMART" id="SM00761">
    <property type="entry name" value="HDAC_interact"/>
    <property type="match status" value="1"/>
</dbReference>
<feature type="compositionally biased region" description="Basic and acidic residues" evidence="8">
    <location>
        <begin position="287"/>
        <end position="312"/>
    </location>
</feature>
<proteinExistence type="predicted"/>
<dbReference type="SUPFAM" id="SSF47762">
    <property type="entry name" value="PAH2 domain"/>
    <property type="match status" value="3"/>
</dbReference>
<dbReference type="Proteomes" id="UP000327013">
    <property type="component" value="Chromosome 3"/>
</dbReference>
<dbReference type="FunFam" id="1.20.1160.11:FF:000003">
    <property type="entry name" value="Paired amphipathic helix SIN3-like protein"/>
    <property type="match status" value="1"/>
</dbReference>
<evidence type="ECO:0000313" key="11">
    <source>
        <dbReference type="Proteomes" id="UP000327013"/>
    </source>
</evidence>
<dbReference type="InterPro" id="IPR031693">
    <property type="entry name" value="Sin3_C"/>
</dbReference>
<organism evidence="10 11">
    <name type="scientific">Carpinus fangiana</name>
    <dbReference type="NCBI Taxonomy" id="176857"/>
    <lineage>
        <taxon>Eukaryota</taxon>
        <taxon>Viridiplantae</taxon>
        <taxon>Streptophyta</taxon>
        <taxon>Embryophyta</taxon>
        <taxon>Tracheophyta</taxon>
        <taxon>Spermatophyta</taxon>
        <taxon>Magnoliopsida</taxon>
        <taxon>eudicotyledons</taxon>
        <taxon>Gunneridae</taxon>
        <taxon>Pentapetalae</taxon>
        <taxon>rosids</taxon>
        <taxon>fabids</taxon>
        <taxon>Fagales</taxon>
        <taxon>Betulaceae</taxon>
        <taxon>Carpinus</taxon>
    </lineage>
</organism>
<evidence type="ECO:0000256" key="6">
    <source>
        <dbReference type="ARBA" id="ARBA00023242"/>
    </source>
</evidence>